<sequence length="399" mass="40550">MPDQQQTRFSRRQLISAAGAASILGVGAASTAAQNESDDSSDIGGNESDGAGTDDQTGSADESQYTAVYRDVIDSVVLVSVSLGPTDGPGGGGGSGLGSGFVVDDQYIVTNNHVVQGATEGGIEVQFSNEEWATASIVGTDPYSDIAVLSVEEMPDEAEPLSLIDSEPAIGQEVLAIGNPLGLDASVSQGIVSGTNRVLPSPVGTSIPATIQTDAPINPGNSGGPLVNLEGEVLGVVFAGASQTIGFAISSRLATRVISALVEDGTYEHSYMGVGVVPVGPEIAETVGLEEATGVLVAQVVPNSPADGVLESASAGQPGTGDVIVAIDGQEVTTQAQLLSYLALETSPGDTVELEVVRDGERQTVELELAARQEFDRQQTPIGGQPGRPPGEQPPFPDS</sequence>
<dbReference type="InterPro" id="IPR043504">
    <property type="entry name" value="Peptidase_S1_PA_chymotrypsin"/>
</dbReference>
<dbReference type="PRINTS" id="PR00834">
    <property type="entry name" value="PROTEASES2C"/>
</dbReference>
<dbReference type="Pfam" id="PF13180">
    <property type="entry name" value="PDZ_2"/>
    <property type="match status" value="1"/>
</dbReference>
<dbReference type="InterPro" id="IPR036034">
    <property type="entry name" value="PDZ_sf"/>
</dbReference>
<dbReference type="Pfam" id="PF13365">
    <property type="entry name" value="Trypsin_2"/>
    <property type="match status" value="1"/>
</dbReference>
<protein>
    <submittedName>
        <fullName evidence="6">S1-C subfamily serine protease</fullName>
    </submittedName>
</protein>
<evidence type="ECO:0000259" key="5">
    <source>
        <dbReference type="PROSITE" id="PS50106"/>
    </source>
</evidence>
<dbReference type="GO" id="GO:0004252">
    <property type="term" value="F:serine-type endopeptidase activity"/>
    <property type="evidence" value="ECO:0007669"/>
    <property type="project" value="InterPro"/>
</dbReference>
<dbReference type="GO" id="GO:0006508">
    <property type="term" value="P:proteolysis"/>
    <property type="evidence" value="ECO:0007669"/>
    <property type="project" value="UniProtKB-KW"/>
</dbReference>
<reference evidence="6 7" key="1">
    <citation type="submission" date="2018-09" db="EMBL/GenBank/DDBJ databases">
        <title>Genomic Encyclopedia of Archaeal and Bacterial Type Strains, Phase II (KMG-II): from individual species to whole genera.</title>
        <authorList>
            <person name="Goeker M."/>
        </authorList>
    </citation>
    <scope>NUCLEOTIDE SEQUENCE [LARGE SCALE GENOMIC DNA]</scope>
    <source>
        <strain evidence="6 7">DSM 13151</strain>
    </source>
</reference>
<feature type="region of interest" description="Disordered" evidence="4">
    <location>
        <begin position="371"/>
        <end position="399"/>
    </location>
</feature>
<keyword evidence="3" id="KW-0378">Hydrolase</keyword>
<gene>
    <name evidence="6" type="ORF">ATJ93_2038</name>
</gene>
<dbReference type="OrthoDB" id="350578at2157"/>
<dbReference type="PANTHER" id="PTHR43343:SF3">
    <property type="entry name" value="PROTEASE DO-LIKE 8, CHLOROPLASTIC"/>
    <property type="match status" value="1"/>
</dbReference>
<dbReference type="InterPro" id="IPR009003">
    <property type="entry name" value="Peptidase_S1_PA"/>
</dbReference>
<feature type="compositionally biased region" description="Pro residues" evidence="4">
    <location>
        <begin position="387"/>
        <end position="399"/>
    </location>
</feature>
<evidence type="ECO:0000256" key="3">
    <source>
        <dbReference type="ARBA" id="ARBA00022801"/>
    </source>
</evidence>
<dbReference type="Proteomes" id="UP000283805">
    <property type="component" value="Unassembled WGS sequence"/>
</dbReference>
<name>A0A3R7GVS7_9EURY</name>
<dbReference type="Gene3D" id="2.30.42.10">
    <property type="match status" value="1"/>
</dbReference>
<dbReference type="SMART" id="SM00228">
    <property type="entry name" value="PDZ"/>
    <property type="match status" value="1"/>
</dbReference>
<evidence type="ECO:0000313" key="7">
    <source>
        <dbReference type="Proteomes" id="UP000283805"/>
    </source>
</evidence>
<keyword evidence="2 6" id="KW-0645">Protease</keyword>
<evidence type="ECO:0000256" key="2">
    <source>
        <dbReference type="ARBA" id="ARBA00022670"/>
    </source>
</evidence>
<organism evidence="6 7">
    <name type="scientific">Halopiger aswanensis</name>
    <dbReference type="NCBI Taxonomy" id="148449"/>
    <lineage>
        <taxon>Archaea</taxon>
        <taxon>Methanobacteriati</taxon>
        <taxon>Methanobacteriota</taxon>
        <taxon>Stenosarchaea group</taxon>
        <taxon>Halobacteria</taxon>
        <taxon>Halobacteriales</taxon>
        <taxon>Natrialbaceae</taxon>
        <taxon>Halopiger</taxon>
    </lineage>
</organism>
<comment type="similarity">
    <text evidence="1">Belongs to the peptidase S1C family.</text>
</comment>
<comment type="caution">
    <text evidence="6">The sequence shown here is derived from an EMBL/GenBank/DDBJ whole genome shotgun (WGS) entry which is preliminary data.</text>
</comment>
<dbReference type="InterPro" id="IPR006311">
    <property type="entry name" value="TAT_signal"/>
</dbReference>
<dbReference type="RefSeq" id="WP_170155555.1">
    <property type="nucleotide sequence ID" value="NZ_RAPO01000002.1"/>
</dbReference>
<dbReference type="AlphaFoldDB" id="A0A3R7GVS7"/>
<feature type="region of interest" description="Disordered" evidence="4">
    <location>
        <begin position="28"/>
        <end position="62"/>
    </location>
</feature>
<evidence type="ECO:0000313" key="6">
    <source>
        <dbReference type="EMBL" id="RKD95186.1"/>
    </source>
</evidence>
<dbReference type="PROSITE" id="PS50106">
    <property type="entry name" value="PDZ"/>
    <property type="match status" value="1"/>
</dbReference>
<dbReference type="SUPFAM" id="SSF50156">
    <property type="entry name" value="PDZ domain-like"/>
    <property type="match status" value="1"/>
</dbReference>
<accession>A0A3R7GVS7</accession>
<evidence type="ECO:0000256" key="1">
    <source>
        <dbReference type="ARBA" id="ARBA00010541"/>
    </source>
</evidence>
<dbReference type="EMBL" id="RAPO01000002">
    <property type="protein sequence ID" value="RKD95186.1"/>
    <property type="molecule type" value="Genomic_DNA"/>
</dbReference>
<dbReference type="InterPro" id="IPR001940">
    <property type="entry name" value="Peptidase_S1C"/>
</dbReference>
<keyword evidence="7" id="KW-1185">Reference proteome</keyword>
<dbReference type="PROSITE" id="PS51318">
    <property type="entry name" value="TAT"/>
    <property type="match status" value="1"/>
</dbReference>
<dbReference type="InterPro" id="IPR051201">
    <property type="entry name" value="Chloro_Bact_Ser_Proteases"/>
</dbReference>
<dbReference type="InterPro" id="IPR001478">
    <property type="entry name" value="PDZ"/>
</dbReference>
<feature type="domain" description="PDZ" evidence="5">
    <location>
        <begin position="276"/>
        <end position="360"/>
    </location>
</feature>
<dbReference type="PANTHER" id="PTHR43343">
    <property type="entry name" value="PEPTIDASE S12"/>
    <property type="match status" value="1"/>
</dbReference>
<dbReference type="SUPFAM" id="SSF50494">
    <property type="entry name" value="Trypsin-like serine proteases"/>
    <property type="match status" value="1"/>
</dbReference>
<dbReference type="Gene3D" id="2.40.10.10">
    <property type="entry name" value="Trypsin-like serine proteases"/>
    <property type="match status" value="2"/>
</dbReference>
<evidence type="ECO:0000256" key="4">
    <source>
        <dbReference type="SAM" id="MobiDB-lite"/>
    </source>
</evidence>
<proteinExistence type="inferred from homology"/>